<evidence type="ECO:0000313" key="4">
    <source>
        <dbReference type="EMBL" id="RDW79300.1"/>
    </source>
</evidence>
<feature type="region of interest" description="Disordered" evidence="1">
    <location>
        <begin position="322"/>
        <end position="344"/>
    </location>
</feature>
<feature type="signal peptide" evidence="2">
    <location>
        <begin position="1"/>
        <end position="24"/>
    </location>
</feature>
<dbReference type="InterPro" id="IPR036378">
    <property type="entry name" value="FAS1_dom_sf"/>
</dbReference>
<dbReference type="EMBL" id="PVWQ01000006">
    <property type="protein sequence ID" value="RDW79300.1"/>
    <property type="molecule type" value="Genomic_DNA"/>
</dbReference>
<feature type="compositionally biased region" description="Low complexity" evidence="1">
    <location>
        <begin position="324"/>
        <end position="344"/>
    </location>
</feature>
<dbReference type="Gene3D" id="2.30.180.10">
    <property type="entry name" value="FAS1 domain"/>
    <property type="match status" value="2"/>
</dbReference>
<dbReference type="PANTHER" id="PTHR10900">
    <property type="entry name" value="PERIOSTIN-RELATED"/>
    <property type="match status" value="1"/>
</dbReference>
<evidence type="ECO:0000256" key="1">
    <source>
        <dbReference type="SAM" id="MobiDB-lite"/>
    </source>
</evidence>
<organism evidence="4 5">
    <name type="scientific">Aspergillus mulundensis</name>
    <dbReference type="NCBI Taxonomy" id="1810919"/>
    <lineage>
        <taxon>Eukaryota</taxon>
        <taxon>Fungi</taxon>
        <taxon>Dikarya</taxon>
        <taxon>Ascomycota</taxon>
        <taxon>Pezizomycotina</taxon>
        <taxon>Eurotiomycetes</taxon>
        <taxon>Eurotiomycetidae</taxon>
        <taxon>Eurotiales</taxon>
        <taxon>Aspergillaceae</taxon>
        <taxon>Aspergillus</taxon>
        <taxon>Aspergillus subgen. Nidulantes</taxon>
    </lineage>
</organism>
<dbReference type="OrthoDB" id="286301at2759"/>
<evidence type="ECO:0000259" key="3">
    <source>
        <dbReference type="PROSITE" id="PS50213"/>
    </source>
</evidence>
<protein>
    <recommendedName>
        <fullName evidence="3">FAS1 domain-containing protein</fullName>
    </recommendedName>
</protein>
<dbReference type="AlphaFoldDB" id="A0A3D8RZL3"/>
<comment type="caution">
    <text evidence="4">The sequence shown here is derived from an EMBL/GenBank/DDBJ whole genome shotgun (WGS) entry which is preliminary data.</text>
</comment>
<dbReference type="RefSeq" id="XP_026604000.1">
    <property type="nucleotide sequence ID" value="XM_026748168.1"/>
</dbReference>
<dbReference type="PROSITE" id="PS50213">
    <property type="entry name" value="FAS1"/>
    <property type="match status" value="1"/>
</dbReference>
<dbReference type="Pfam" id="PF02469">
    <property type="entry name" value="Fasciclin"/>
    <property type="match status" value="1"/>
</dbReference>
<feature type="chain" id="PRO_5017789838" description="FAS1 domain-containing protein" evidence="2">
    <location>
        <begin position="25"/>
        <end position="384"/>
    </location>
</feature>
<dbReference type="Proteomes" id="UP000256690">
    <property type="component" value="Unassembled WGS sequence"/>
</dbReference>
<keyword evidence="5" id="KW-1185">Reference proteome</keyword>
<gene>
    <name evidence="4" type="ORF">DSM5745_06152</name>
</gene>
<name>A0A3D8RZL3_9EURO</name>
<evidence type="ECO:0000256" key="2">
    <source>
        <dbReference type="SAM" id="SignalP"/>
    </source>
</evidence>
<dbReference type="PANTHER" id="PTHR10900:SF77">
    <property type="entry name" value="FI19380P1"/>
    <property type="match status" value="1"/>
</dbReference>
<reference evidence="4 5" key="1">
    <citation type="journal article" date="2018" name="IMA Fungus">
        <title>IMA Genome-F 9: Draft genome sequence of Annulohypoxylon stygium, Aspergillus mulundensis, Berkeleyomyces basicola (syn. Thielaviopsis basicola), Ceratocystis smalleyi, two Cercospora beticola strains, Coleophoma cylindrospora, Fusarium fracticaudum, Phialophora cf. hyalina, and Morchella septimelata.</title>
        <authorList>
            <person name="Wingfield B.D."/>
            <person name="Bills G.F."/>
            <person name="Dong Y."/>
            <person name="Huang W."/>
            <person name="Nel W.J."/>
            <person name="Swalarsk-Parry B.S."/>
            <person name="Vaghefi N."/>
            <person name="Wilken P.M."/>
            <person name="An Z."/>
            <person name="de Beer Z.W."/>
            <person name="De Vos L."/>
            <person name="Chen L."/>
            <person name="Duong T.A."/>
            <person name="Gao Y."/>
            <person name="Hammerbacher A."/>
            <person name="Kikkert J.R."/>
            <person name="Li Y."/>
            <person name="Li H."/>
            <person name="Li K."/>
            <person name="Li Q."/>
            <person name="Liu X."/>
            <person name="Ma X."/>
            <person name="Naidoo K."/>
            <person name="Pethybridge S.J."/>
            <person name="Sun J."/>
            <person name="Steenkamp E.T."/>
            <person name="van der Nest M.A."/>
            <person name="van Wyk S."/>
            <person name="Wingfield M.J."/>
            <person name="Xiong C."/>
            <person name="Yue Q."/>
            <person name="Zhang X."/>
        </authorList>
    </citation>
    <scope>NUCLEOTIDE SEQUENCE [LARGE SCALE GENOMIC DNA]</scope>
    <source>
        <strain evidence="4 5">DSM 5745</strain>
    </source>
</reference>
<proteinExistence type="predicted"/>
<dbReference type="STRING" id="1810919.A0A3D8RZL3"/>
<dbReference type="SUPFAM" id="SSF82153">
    <property type="entry name" value="FAS1 domain"/>
    <property type="match status" value="2"/>
</dbReference>
<sequence length="384" mass="39990">MHFLTVPPIRALAFLPLLAYPVLSQNNTARPLSEAAPEHGGGLWGEEIGNSFPPNTRGGNTLFVPPDNTFPRRVRARQAGNETGTGPGQQQLLYQVSNQLLTQATLRAFTGSVIETLDTNAGLGGGGQVVLTRGLRDAGNRTGNSSLGCVDEAQPVRIYGGLGESVEILEADIPFDGGIFHIVSGPFTRPASLSSSLQSTSEASIFSKHINPRLSDLDIMPSITLFVPVNDVLSSSSSLNADATLSDSEIADLVNAHLISGVAAYSPHLITGAKFETVDGAEIVVRAEASGEIVLNEEVRVVRSDIIVTNGVVHLIDRPLSTPGSADGSQTSTGTATAAPTATSTVTGGDTVFTGAAGWSTTRSSKTAGFAWRMVCSLATLLLL</sequence>
<dbReference type="GeneID" id="38116522"/>
<dbReference type="InterPro" id="IPR000782">
    <property type="entry name" value="FAS1_domain"/>
</dbReference>
<feature type="domain" description="FAS1" evidence="3">
    <location>
        <begin position="190"/>
        <end position="320"/>
    </location>
</feature>
<keyword evidence="2" id="KW-0732">Signal</keyword>
<dbReference type="SMART" id="SM00554">
    <property type="entry name" value="FAS1"/>
    <property type="match status" value="2"/>
</dbReference>
<dbReference type="InterPro" id="IPR050904">
    <property type="entry name" value="Adhesion/Biosynth-related"/>
</dbReference>
<accession>A0A3D8RZL3</accession>
<evidence type="ECO:0000313" key="5">
    <source>
        <dbReference type="Proteomes" id="UP000256690"/>
    </source>
</evidence>